<dbReference type="EMBL" id="VSWD01000005">
    <property type="protein sequence ID" value="KAK3103523.1"/>
    <property type="molecule type" value="Genomic_DNA"/>
</dbReference>
<dbReference type="SUPFAM" id="SSF101898">
    <property type="entry name" value="NHL repeat"/>
    <property type="match status" value="1"/>
</dbReference>
<dbReference type="AlphaFoldDB" id="A0AA88YEN1"/>
<dbReference type="Gene3D" id="2.120.10.30">
    <property type="entry name" value="TolB, C-terminal domain"/>
    <property type="match status" value="1"/>
</dbReference>
<organism evidence="1 2">
    <name type="scientific">Pinctada imbricata</name>
    <name type="common">Atlantic pearl-oyster</name>
    <name type="synonym">Pinctada martensii</name>
    <dbReference type="NCBI Taxonomy" id="66713"/>
    <lineage>
        <taxon>Eukaryota</taxon>
        <taxon>Metazoa</taxon>
        <taxon>Spiralia</taxon>
        <taxon>Lophotrochozoa</taxon>
        <taxon>Mollusca</taxon>
        <taxon>Bivalvia</taxon>
        <taxon>Autobranchia</taxon>
        <taxon>Pteriomorphia</taxon>
        <taxon>Pterioida</taxon>
        <taxon>Pterioidea</taxon>
        <taxon>Pteriidae</taxon>
        <taxon>Pinctada</taxon>
    </lineage>
</organism>
<evidence type="ECO:0000313" key="1">
    <source>
        <dbReference type="EMBL" id="KAK3103523.1"/>
    </source>
</evidence>
<accession>A0AA88YEN1</accession>
<keyword evidence="2" id="KW-1185">Reference proteome</keyword>
<proteinExistence type="predicted"/>
<protein>
    <submittedName>
        <fullName evidence="1">Uncharacterized protein</fullName>
    </submittedName>
</protein>
<name>A0AA88YEN1_PINIB</name>
<dbReference type="InterPro" id="IPR011042">
    <property type="entry name" value="6-blade_b-propeller_TolB-like"/>
</dbReference>
<sequence length="214" mass="23770">MKDNAHILAAGSSKAIIRYNDVKSHSLYSTSPFYPAGICESSDGGLLVCLVDCHYSNITTTTKGEVHHIDMKGKVIRKYTVDERDQSKMFTSPIRIVINLNSDFCVIDVLNKDLNSRVISVTGDSKLRFTYKGQQRLGLKFYICDIACDSVGRIILTEYYNHAVHVLNADGDFLQFLLAADDGLDGPLSIALSTDRLWVGCAKGVVKLYKHNFP</sequence>
<evidence type="ECO:0000313" key="2">
    <source>
        <dbReference type="Proteomes" id="UP001186944"/>
    </source>
</evidence>
<gene>
    <name evidence="1" type="ORF">FSP39_019839</name>
</gene>
<reference evidence="1" key="1">
    <citation type="submission" date="2019-08" db="EMBL/GenBank/DDBJ databases">
        <title>The improved chromosome-level genome for the pearl oyster Pinctada fucata martensii using PacBio sequencing and Hi-C.</title>
        <authorList>
            <person name="Zheng Z."/>
        </authorList>
    </citation>
    <scope>NUCLEOTIDE SEQUENCE</scope>
    <source>
        <strain evidence="1">ZZ-2019</strain>
        <tissue evidence="1">Adductor muscle</tissue>
    </source>
</reference>
<comment type="caution">
    <text evidence="1">The sequence shown here is derived from an EMBL/GenBank/DDBJ whole genome shotgun (WGS) entry which is preliminary data.</text>
</comment>
<dbReference type="Proteomes" id="UP001186944">
    <property type="component" value="Unassembled WGS sequence"/>
</dbReference>